<dbReference type="GO" id="GO:0004930">
    <property type="term" value="F:G protein-coupled receptor activity"/>
    <property type="evidence" value="ECO:0007669"/>
    <property type="project" value="UniProtKB-KW"/>
</dbReference>
<evidence type="ECO:0000313" key="11">
    <source>
        <dbReference type="Proteomes" id="UP000011518"/>
    </source>
</evidence>
<keyword evidence="2 8" id="KW-0812">Transmembrane</keyword>
<dbReference type="InterPro" id="IPR000276">
    <property type="entry name" value="GPCR_Rhodpsn"/>
</dbReference>
<dbReference type="Pfam" id="PF00001">
    <property type="entry name" value="7tm_1"/>
    <property type="match status" value="1"/>
</dbReference>
<evidence type="ECO:0000259" key="9">
    <source>
        <dbReference type="PROSITE" id="PS50262"/>
    </source>
</evidence>
<evidence type="ECO:0000313" key="10">
    <source>
        <dbReference type="EMBL" id="ELV12540.1"/>
    </source>
</evidence>
<dbReference type="GO" id="GO:0004984">
    <property type="term" value="F:olfactory receptor activity"/>
    <property type="evidence" value="ECO:0007669"/>
    <property type="project" value="InterPro"/>
</dbReference>
<dbReference type="EMBL" id="KB364446">
    <property type="protein sequence ID" value="ELV12540.1"/>
    <property type="molecule type" value="Genomic_DNA"/>
</dbReference>
<keyword evidence="3 8" id="KW-1133">Transmembrane helix</keyword>
<dbReference type="InterPro" id="IPR017452">
    <property type="entry name" value="GPCR_Rhodpsn_7TM"/>
</dbReference>
<organism evidence="10 11">
    <name type="scientific">Tupaia chinensis</name>
    <name type="common">Chinese tree shrew</name>
    <name type="synonym">Tupaia belangeri chinensis</name>
    <dbReference type="NCBI Taxonomy" id="246437"/>
    <lineage>
        <taxon>Eukaryota</taxon>
        <taxon>Metazoa</taxon>
        <taxon>Chordata</taxon>
        <taxon>Craniata</taxon>
        <taxon>Vertebrata</taxon>
        <taxon>Euteleostomi</taxon>
        <taxon>Mammalia</taxon>
        <taxon>Eutheria</taxon>
        <taxon>Euarchontoglires</taxon>
        <taxon>Scandentia</taxon>
        <taxon>Tupaiidae</taxon>
        <taxon>Tupaia</taxon>
    </lineage>
</organism>
<keyword evidence="7" id="KW-0807">Transducer</keyword>
<protein>
    <submittedName>
        <fullName evidence="10">Olfactory receptor 7A10</fullName>
    </submittedName>
</protein>
<dbReference type="PRINTS" id="PR00245">
    <property type="entry name" value="OLFACTORYR"/>
</dbReference>
<evidence type="ECO:0000256" key="2">
    <source>
        <dbReference type="ARBA" id="ARBA00022692"/>
    </source>
</evidence>
<dbReference type="AlphaFoldDB" id="L8YC60"/>
<dbReference type="InterPro" id="IPR000725">
    <property type="entry name" value="Olfact_rcpt"/>
</dbReference>
<dbReference type="InParanoid" id="L8YC60"/>
<evidence type="ECO:0000256" key="7">
    <source>
        <dbReference type="ARBA" id="ARBA00023224"/>
    </source>
</evidence>
<evidence type="ECO:0000256" key="8">
    <source>
        <dbReference type="SAM" id="Phobius"/>
    </source>
</evidence>
<feature type="transmembrane region" description="Helical" evidence="8">
    <location>
        <begin position="81"/>
        <end position="100"/>
    </location>
</feature>
<dbReference type="Gene3D" id="1.20.1070.10">
    <property type="entry name" value="Rhodopsin 7-helix transmembrane proteins"/>
    <property type="match status" value="1"/>
</dbReference>
<name>L8YC60_TUPCH</name>
<feature type="transmembrane region" description="Helical" evidence="8">
    <location>
        <begin position="33"/>
        <end position="52"/>
    </location>
</feature>
<evidence type="ECO:0000256" key="1">
    <source>
        <dbReference type="ARBA" id="ARBA00004141"/>
    </source>
</evidence>
<dbReference type="PANTHER" id="PTHR48001">
    <property type="entry name" value="OLFACTORY RECEPTOR"/>
    <property type="match status" value="1"/>
</dbReference>
<dbReference type="GO" id="GO:0016020">
    <property type="term" value="C:membrane"/>
    <property type="evidence" value="ECO:0007669"/>
    <property type="project" value="UniProtKB-SubCell"/>
</dbReference>
<dbReference type="Proteomes" id="UP000011518">
    <property type="component" value="Unassembled WGS sequence"/>
</dbReference>
<feature type="domain" description="G-protein coupled receptors family 1 profile" evidence="9">
    <location>
        <begin position="1"/>
        <end position="124"/>
    </location>
</feature>
<keyword evidence="4" id="KW-0297">G-protein coupled receptor</keyword>
<reference evidence="11" key="2">
    <citation type="journal article" date="2013" name="Nat. Commun.">
        <title>Genome of the Chinese tree shrew.</title>
        <authorList>
            <person name="Fan Y."/>
            <person name="Huang Z.Y."/>
            <person name="Cao C.C."/>
            <person name="Chen C.S."/>
            <person name="Chen Y.X."/>
            <person name="Fan D.D."/>
            <person name="He J."/>
            <person name="Hou H.L."/>
            <person name="Hu L."/>
            <person name="Hu X.T."/>
            <person name="Jiang X.T."/>
            <person name="Lai R."/>
            <person name="Lang Y.S."/>
            <person name="Liang B."/>
            <person name="Liao S.G."/>
            <person name="Mu D."/>
            <person name="Ma Y.Y."/>
            <person name="Niu Y.Y."/>
            <person name="Sun X.Q."/>
            <person name="Xia J.Q."/>
            <person name="Xiao J."/>
            <person name="Xiong Z.Q."/>
            <person name="Xu L."/>
            <person name="Yang L."/>
            <person name="Zhang Y."/>
            <person name="Zhao W."/>
            <person name="Zhao X.D."/>
            <person name="Zheng Y.T."/>
            <person name="Zhou J.M."/>
            <person name="Zhu Y.B."/>
            <person name="Zhang G.J."/>
            <person name="Wang J."/>
            <person name="Yao Y.G."/>
        </authorList>
    </citation>
    <scope>NUCLEOTIDE SEQUENCE [LARGE SCALE GENOMIC DNA]</scope>
</reference>
<keyword evidence="6 10" id="KW-0675">Receptor</keyword>
<accession>L8YC60</accession>
<keyword evidence="5 8" id="KW-0472">Membrane</keyword>
<evidence type="ECO:0000256" key="6">
    <source>
        <dbReference type="ARBA" id="ARBA00023170"/>
    </source>
</evidence>
<dbReference type="SUPFAM" id="SSF81321">
    <property type="entry name" value="Family A G protein-coupled receptor-like"/>
    <property type="match status" value="1"/>
</dbReference>
<dbReference type="PROSITE" id="PS50262">
    <property type="entry name" value="G_PROTEIN_RECEP_F1_2"/>
    <property type="match status" value="1"/>
</dbReference>
<proteinExistence type="predicted"/>
<gene>
    <name evidence="10" type="ORF">TREES_T100004729</name>
</gene>
<evidence type="ECO:0000256" key="3">
    <source>
        <dbReference type="ARBA" id="ARBA00022989"/>
    </source>
</evidence>
<comment type="subcellular location">
    <subcellularLocation>
        <location evidence="1">Membrane</location>
        <topology evidence="1">Multi-pass membrane protein</topology>
    </subcellularLocation>
</comment>
<evidence type="ECO:0000256" key="5">
    <source>
        <dbReference type="ARBA" id="ARBA00023136"/>
    </source>
</evidence>
<keyword evidence="11" id="KW-1185">Reference proteome</keyword>
<evidence type="ECO:0000256" key="4">
    <source>
        <dbReference type="ARBA" id="ARBA00023040"/>
    </source>
</evidence>
<sequence length="124" mass="14400">MYFFLSNLSFTDICFTSTTIPKMLVNIQAQSNVITYAGYITQMFFFLVFVGLDDCLLSVMAYDHYVAICHPQQYMDIMNPWFCVLLVLISWIVTVLNSMLQSFMVLQLSFCTHVEIPHFFCDLS</sequence>
<reference evidence="11" key="1">
    <citation type="submission" date="2012-07" db="EMBL/GenBank/DDBJ databases">
        <title>Genome of the Chinese tree shrew, a rising model animal genetically related to primates.</title>
        <authorList>
            <person name="Zhang G."/>
            <person name="Fan Y."/>
            <person name="Yao Y."/>
            <person name="Huang Z."/>
        </authorList>
    </citation>
    <scope>NUCLEOTIDE SEQUENCE [LARGE SCALE GENOMIC DNA]</scope>
</reference>